<dbReference type="AlphaFoldDB" id="A0AAJ1J9H8"/>
<evidence type="ECO:0000256" key="1">
    <source>
        <dbReference type="SAM" id="SignalP"/>
    </source>
</evidence>
<organism evidence="2 3">
    <name type="scientific">Xenorhabdus bovienii</name>
    <name type="common">Xenorhabdus nematophila subsp. bovienii</name>
    <dbReference type="NCBI Taxonomy" id="40576"/>
    <lineage>
        <taxon>Bacteria</taxon>
        <taxon>Pseudomonadati</taxon>
        <taxon>Pseudomonadota</taxon>
        <taxon>Gammaproteobacteria</taxon>
        <taxon>Enterobacterales</taxon>
        <taxon>Morganellaceae</taxon>
        <taxon>Xenorhabdus</taxon>
    </lineage>
</organism>
<name>A0AAJ1J9H8_XENBV</name>
<gene>
    <name evidence="2" type="ORF">KKJ01_05355</name>
</gene>
<dbReference type="RefSeq" id="WP_196243613.1">
    <property type="nucleotide sequence ID" value="NZ_JAILSM010000042.1"/>
</dbReference>
<sequence>MVKKILLTGALFFALAPFAVQASQKTTCESLKEIISQKIIDNHVSKEDFRLEVVPNDQVVEGTGKVVGSCDYGKQKIVYIRLSHTTGSHATSDAKEAQK</sequence>
<keyword evidence="1" id="KW-0732">Signal</keyword>
<reference evidence="2" key="1">
    <citation type="submission" date="2021-08" db="EMBL/GenBank/DDBJ databases">
        <authorList>
            <person name="Papudeshi B."/>
            <person name="Bashey-Visser F."/>
        </authorList>
    </citation>
    <scope>NUCLEOTIDE SEQUENCE</scope>
    <source>
        <strain evidence="2">MC_266_E_2016</strain>
    </source>
</reference>
<feature type="signal peptide" evidence="1">
    <location>
        <begin position="1"/>
        <end position="22"/>
    </location>
</feature>
<accession>A0AAJ1J9H8</accession>
<dbReference type="EMBL" id="JAILSO010000012">
    <property type="protein sequence ID" value="MDE1477678.1"/>
    <property type="molecule type" value="Genomic_DNA"/>
</dbReference>
<dbReference type="Pfam" id="PF06649">
    <property type="entry name" value="DUF1161"/>
    <property type="match status" value="1"/>
</dbReference>
<evidence type="ECO:0000313" key="3">
    <source>
        <dbReference type="Proteomes" id="UP001222434"/>
    </source>
</evidence>
<proteinExistence type="predicted"/>
<feature type="chain" id="PRO_5042571514" evidence="1">
    <location>
        <begin position="23"/>
        <end position="99"/>
    </location>
</feature>
<dbReference type="Proteomes" id="UP001222434">
    <property type="component" value="Unassembled WGS sequence"/>
</dbReference>
<protein>
    <submittedName>
        <fullName evidence="2">DUF1161 domain-containing protein</fullName>
    </submittedName>
</protein>
<comment type="caution">
    <text evidence="2">The sequence shown here is derived from an EMBL/GenBank/DDBJ whole genome shotgun (WGS) entry which is preliminary data.</text>
</comment>
<dbReference type="InterPro" id="IPR010595">
    <property type="entry name" value="DUF1161"/>
</dbReference>
<evidence type="ECO:0000313" key="2">
    <source>
        <dbReference type="EMBL" id="MDE1477678.1"/>
    </source>
</evidence>
<reference evidence="2" key="2">
    <citation type="journal article" date="2022" name="J. Evol. Biol.">
        <title>Pre- and post-association barriers to host switching in sympatric mutualists.</title>
        <authorList>
            <person name="Dinges Z.M."/>
            <person name="Phillips R.K."/>
            <person name="Lively C.M."/>
            <person name="Bashey F."/>
        </authorList>
    </citation>
    <scope>NUCLEOTIDE SEQUENCE</scope>
    <source>
        <strain evidence="2">MC_266_E_2016</strain>
    </source>
</reference>